<keyword evidence="1" id="KW-0175">Coiled coil</keyword>
<dbReference type="InterPro" id="IPR058792">
    <property type="entry name" value="Beta-barrel_RND_2"/>
</dbReference>
<reference evidence="4 5" key="1">
    <citation type="submission" date="2019-02" db="EMBL/GenBank/DDBJ databases">
        <title>Deep-cultivation of Planctomycetes and their phenomic and genomic characterization uncovers novel biology.</title>
        <authorList>
            <person name="Wiegand S."/>
            <person name="Jogler M."/>
            <person name="Boedeker C."/>
            <person name="Pinto D."/>
            <person name="Vollmers J."/>
            <person name="Rivas-Marin E."/>
            <person name="Kohn T."/>
            <person name="Peeters S.H."/>
            <person name="Heuer A."/>
            <person name="Rast P."/>
            <person name="Oberbeckmann S."/>
            <person name="Bunk B."/>
            <person name="Jeske O."/>
            <person name="Meyerdierks A."/>
            <person name="Storesund J.E."/>
            <person name="Kallscheuer N."/>
            <person name="Luecker S."/>
            <person name="Lage O.M."/>
            <person name="Pohl T."/>
            <person name="Merkel B.J."/>
            <person name="Hornburger P."/>
            <person name="Mueller R.-W."/>
            <person name="Bruemmer F."/>
            <person name="Labrenz M."/>
            <person name="Spormann A.M."/>
            <person name="Op den Camp H."/>
            <person name="Overmann J."/>
            <person name="Amann R."/>
            <person name="Jetten M.S.M."/>
            <person name="Mascher T."/>
            <person name="Medema M.H."/>
            <person name="Devos D.P."/>
            <person name="Kaster A.-K."/>
            <person name="Ovreas L."/>
            <person name="Rohde M."/>
            <person name="Galperin M.Y."/>
            <person name="Jogler C."/>
        </authorList>
    </citation>
    <scope>NUCLEOTIDE SEQUENCE [LARGE SCALE GENOMIC DNA]</scope>
    <source>
        <strain evidence="4 5">HG15A2</strain>
    </source>
</reference>
<dbReference type="Pfam" id="PF25954">
    <property type="entry name" value="Beta-barrel_RND_2"/>
    <property type="match status" value="1"/>
</dbReference>
<accession>A0A517MRN8</accession>
<dbReference type="Gene3D" id="2.40.50.100">
    <property type="match status" value="1"/>
</dbReference>
<keyword evidence="5" id="KW-1185">Reference proteome</keyword>
<dbReference type="Proteomes" id="UP000319852">
    <property type="component" value="Chromosome"/>
</dbReference>
<evidence type="ECO:0000259" key="3">
    <source>
        <dbReference type="Pfam" id="PF25954"/>
    </source>
</evidence>
<dbReference type="Gene3D" id="2.40.30.170">
    <property type="match status" value="1"/>
</dbReference>
<dbReference type="GO" id="GO:0015562">
    <property type="term" value="F:efflux transmembrane transporter activity"/>
    <property type="evidence" value="ECO:0007669"/>
    <property type="project" value="TreeGrafter"/>
</dbReference>
<dbReference type="AlphaFoldDB" id="A0A517MRN8"/>
<keyword evidence="2" id="KW-0472">Membrane</keyword>
<dbReference type="GO" id="GO:1990281">
    <property type="term" value="C:efflux pump complex"/>
    <property type="evidence" value="ECO:0007669"/>
    <property type="project" value="TreeGrafter"/>
</dbReference>
<proteinExistence type="predicted"/>
<dbReference type="OrthoDB" id="234983at2"/>
<feature type="coiled-coil region" evidence="1">
    <location>
        <begin position="230"/>
        <end position="278"/>
    </location>
</feature>
<dbReference type="SUPFAM" id="SSF111369">
    <property type="entry name" value="HlyD-like secretion proteins"/>
    <property type="match status" value="2"/>
</dbReference>
<sequence length="536" mass="57235">MRKASTTMTSQSPQLDLSQLAVDRSQPKKAAVKVKRSWLTKYVLPLSILIGFLSLFGWSARDSFLPAQSVTITPVVVSRSEVKQEGMPLFQAAGWIEPRPTPVIASALTSGVIQDLLVIEGQRVEQGEPIALLIDADAKLELADAQAQHAMQQAEVQRAEGNLIAAKTNLANPVNLQALLAESEAKLSEVQRELDNLPYAIEASRTRQELAAENVRRKQGAGGAITGRVLREAEAELATASTGVNQLTAREPTLKTQLKSLAEKRNALAVRLQLLTEEKRALADSKASLAVASARADQTRLAVETAKLRLERMTVRAPIEGCVLSIESRPGQRLSGINPHSEQGSSAVVSLYDPAMLQVRVDVRLEDVPQVQIGQPTQIETAAVGTPLAGEVISVTTFADIQKNTLQVKVAVNNPPDVIKPEMLGKVTFLAPPSLAAEDEQGESPLRMFIPQSLVISGEQSTQVWIADLAAGTAQLRTVDIARGTTDGGLVEVVSGLAPTGKLIVAGRESIVQGTRIRVTGEDSTLSGGNNSLNSN</sequence>
<protein>
    <submittedName>
        <fullName evidence="4">Multidrug resistance protein MdtN</fullName>
    </submittedName>
</protein>
<feature type="transmembrane region" description="Helical" evidence="2">
    <location>
        <begin position="42"/>
        <end position="60"/>
    </location>
</feature>
<evidence type="ECO:0000313" key="4">
    <source>
        <dbReference type="EMBL" id="QDS97548.1"/>
    </source>
</evidence>
<feature type="domain" description="CusB-like beta-barrel" evidence="3">
    <location>
        <begin position="361"/>
        <end position="430"/>
    </location>
</feature>
<dbReference type="EMBL" id="CP036263">
    <property type="protein sequence ID" value="QDS97548.1"/>
    <property type="molecule type" value="Genomic_DNA"/>
</dbReference>
<name>A0A517MRN8_9BACT</name>
<keyword evidence="2" id="KW-0812">Transmembrane</keyword>
<evidence type="ECO:0000256" key="2">
    <source>
        <dbReference type="SAM" id="Phobius"/>
    </source>
</evidence>
<evidence type="ECO:0000256" key="1">
    <source>
        <dbReference type="SAM" id="Coils"/>
    </source>
</evidence>
<dbReference type="PANTHER" id="PTHR30469:SF15">
    <property type="entry name" value="HLYD FAMILY OF SECRETION PROTEINS"/>
    <property type="match status" value="1"/>
</dbReference>
<organism evidence="4 5">
    <name type="scientific">Adhaeretor mobilis</name>
    <dbReference type="NCBI Taxonomy" id="1930276"/>
    <lineage>
        <taxon>Bacteria</taxon>
        <taxon>Pseudomonadati</taxon>
        <taxon>Planctomycetota</taxon>
        <taxon>Planctomycetia</taxon>
        <taxon>Pirellulales</taxon>
        <taxon>Lacipirellulaceae</taxon>
        <taxon>Adhaeretor</taxon>
    </lineage>
</organism>
<dbReference type="KEGG" id="amob:HG15A2_08110"/>
<evidence type="ECO:0000313" key="5">
    <source>
        <dbReference type="Proteomes" id="UP000319852"/>
    </source>
</evidence>
<keyword evidence="2" id="KW-1133">Transmembrane helix</keyword>
<dbReference type="PANTHER" id="PTHR30469">
    <property type="entry name" value="MULTIDRUG RESISTANCE PROTEIN MDTA"/>
    <property type="match status" value="1"/>
</dbReference>
<gene>
    <name evidence="4" type="ORF">HG15A2_08110</name>
</gene>
<dbReference type="Gene3D" id="2.40.420.20">
    <property type="match status" value="1"/>
</dbReference>